<comment type="subcellular location">
    <subcellularLocation>
        <location evidence="1">Membrane</location>
        <topology evidence="1">Multi-pass membrane protein</topology>
    </subcellularLocation>
</comment>
<dbReference type="PANTHER" id="PTHR13018:SF139">
    <property type="entry name" value="PHOSPHATE METABOLISM PROTEIN 7"/>
    <property type="match status" value="1"/>
</dbReference>
<proteinExistence type="inferred from homology"/>
<dbReference type="InterPro" id="IPR045122">
    <property type="entry name" value="Csc1-like"/>
</dbReference>
<dbReference type="Pfam" id="PF14703">
    <property type="entry name" value="PHM7_cyt"/>
    <property type="match status" value="1"/>
</dbReference>
<dbReference type="PANTHER" id="PTHR13018">
    <property type="entry name" value="PROBABLE MEMBRANE PROTEIN DUF221-RELATED"/>
    <property type="match status" value="1"/>
</dbReference>
<protein>
    <recommendedName>
        <fullName evidence="15">DUF221-domain-containing protein</fullName>
    </recommendedName>
</protein>
<name>A0ABQ7K8J8_9FUNG</name>
<evidence type="ECO:0000256" key="5">
    <source>
        <dbReference type="ARBA" id="ARBA00022989"/>
    </source>
</evidence>
<feature type="transmembrane region" description="Helical" evidence="8">
    <location>
        <begin position="161"/>
        <end position="180"/>
    </location>
</feature>
<comment type="similarity">
    <text evidence="2">Belongs to the CSC1 (TC 1.A.17) family.</text>
</comment>
<feature type="transmembrane region" description="Helical" evidence="8">
    <location>
        <begin position="20"/>
        <end position="41"/>
    </location>
</feature>
<dbReference type="InterPro" id="IPR032880">
    <property type="entry name" value="CSC1/OSCA1-like_N"/>
</dbReference>
<feature type="transmembrane region" description="Helical" evidence="8">
    <location>
        <begin position="106"/>
        <end position="126"/>
    </location>
</feature>
<evidence type="ECO:0000256" key="1">
    <source>
        <dbReference type="ARBA" id="ARBA00004141"/>
    </source>
</evidence>
<reference evidence="13 14" key="1">
    <citation type="journal article" date="2020" name="Fungal Divers.">
        <title>Resolving the Mortierellaceae phylogeny through synthesis of multi-gene phylogenetics and phylogenomics.</title>
        <authorList>
            <person name="Vandepol N."/>
            <person name="Liber J."/>
            <person name="Desiro A."/>
            <person name="Na H."/>
            <person name="Kennedy M."/>
            <person name="Barry K."/>
            <person name="Grigoriev I.V."/>
            <person name="Miller A.N."/>
            <person name="O'Donnell K."/>
            <person name="Stajich J.E."/>
            <person name="Bonito G."/>
        </authorList>
    </citation>
    <scope>NUCLEOTIDE SEQUENCE [LARGE SCALE GENOMIC DNA]</scope>
    <source>
        <strain evidence="13 14">AD045</strain>
    </source>
</reference>
<dbReference type="InterPro" id="IPR003864">
    <property type="entry name" value="CSC1/OSCA1-like_7TM"/>
</dbReference>
<keyword evidence="14" id="KW-1185">Reference proteome</keyword>
<feature type="domain" description="10TM putative phosphate transporter extracellular tail" evidence="10">
    <location>
        <begin position="814"/>
        <end position="890"/>
    </location>
</feature>
<evidence type="ECO:0000259" key="10">
    <source>
        <dbReference type="Pfam" id="PF12621"/>
    </source>
</evidence>
<evidence type="ECO:0000256" key="4">
    <source>
        <dbReference type="ARBA" id="ARBA00022692"/>
    </source>
</evidence>
<feature type="transmembrane region" description="Helical" evidence="8">
    <location>
        <begin position="388"/>
        <end position="414"/>
    </location>
</feature>
<feature type="domain" description="CSC1/OSCA1-like N-terminal transmembrane" evidence="11">
    <location>
        <begin position="23"/>
        <end position="182"/>
    </location>
</feature>
<evidence type="ECO:0000313" key="14">
    <source>
        <dbReference type="Proteomes" id="UP001194696"/>
    </source>
</evidence>
<feature type="transmembrane region" description="Helical" evidence="8">
    <location>
        <begin position="676"/>
        <end position="693"/>
    </location>
</feature>
<dbReference type="InterPro" id="IPR022257">
    <property type="entry name" value="PHM7_ext"/>
</dbReference>
<evidence type="ECO:0000256" key="8">
    <source>
        <dbReference type="SAM" id="Phobius"/>
    </source>
</evidence>
<evidence type="ECO:0000256" key="2">
    <source>
        <dbReference type="ARBA" id="ARBA00007779"/>
    </source>
</evidence>
<keyword evidence="4 8" id="KW-0812">Transmembrane</keyword>
<evidence type="ECO:0008006" key="15">
    <source>
        <dbReference type="Google" id="ProtNLM"/>
    </source>
</evidence>
<evidence type="ECO:0000259" key="12">
    <source>
        <dbReference type="Pfam" id="PF14703"/>
    </source>
</evidence>
<feature type="region of interest" description="Disordered" evidence="7">
    <location>
        <begin position="764"/>
        <end position="794"/>
    </location>
</feature>
<dbReference type="Pfam" id="PF12621">
    <property type="entry name" value="PHM7_ext"/>
    <property type="match status" value="1"/>
</dbReference>
<feature type="compositionally biased region" description="Basic and acidic residues" evidence="7">
    <location>
        <begin position="765"/>
        <end position="780"/>
    </location>
</feature>
<dbReference type="Pfam" id="PF13967">
    <property type="entry name" value="RSN1_TM"/>
    <property type="match status" value="1"/>
</dbReference>
<sequence>MADSGKENLGKDQTEQDASIATFVSALLFNAAVGIALYFTFSIIRTWNKRIYQPRTYLVGEEVRSPELAGGLLKWIEASIRVHDNMLVDRIGLDAYMFLRFLRMSAILFAAFTLIGIPILIPLNVIGGVDSRPAPGELLPKEIKPSLTRLVIGNVADGWRLWFHLALTVLFSGATVYMLWKEMQEYTRRRHAYLMCEKHAKTPQSTTILVTAIPKGLNTEKALFGIFNRFPGGVRSIWLNKNPSELIKLCEERDEIALKLESAEYNYIQSAYGQKHKKDVDTMEPVRPIGRTSAVPFVGPKVDLIEFYSQRLSELNRQIAEGRKAGSSSTLNSAFVRFHNQFAAHSAVQTVVHPQPFRMAPMFVEVSPLDVVWEHLNLDTVNKKIRGIIATIAASALILLWSIPVMFVSGLASLEALIKLLPFLAFLNDLPPAIVGIIQGILPPLFLAILMAVLPIILTAMSTFEGHVRHSAITLAVMKKYYLFLVVNVLLLTSLGNGVIPTLQKIIKPEGEAVQFSPMQIIETFASTLPNASTFFVTYALLLGLTGPAKELLQLVPLVLNYLFTVVLAKSPRQIWNVQGRLSSVNYGTLFPPQVLMFSIGMLYSTIAPIILPVVAFYFTMFYFVYRHQFLYVYYTPVETGGLAFPVAVTQAFTGIFIFQMTIFGIFLLKQSTLNVIPHLIILLLLIIVTFMARSNLREAFEPLVTFLPVALFSKDLKVNRAGYVTDGSEEQPAPGDTSDEELADDGENGQALALTNIPRINEPSSEKARLNAGGEKQEFDEAATVSSQLPAFPTPNPSLYDAAASGRSQTTSHQQQQMQMQQDMLPEEPLSAEEAELLRLQEQAYCHPSIYSQQVPIWLPRDERGLVDEEIARLSAMGVIVATTGADIDPATGKSHVSGIIFAPGEEDRYRLERGM</sequence>
<evidence type="ECO:0000313" key="13">
    <source>
        <dbReference type="EMBL" id="KAG0293978.1"/>
    </source>
</evidence>
<dbReference type="Proteomes" id="UP001194696">
    <property type="component" value="Unassembled WGS sequence"/>
</dbReference>
<evidence type="ECO:0000256" key="7">
    <source>
        <dbReference type="SAM" id="MobiDB-lite"/>
    </source>
</evidence>
<keyword evidence="6 8" id="KW-0472">Membrane</keyword>
<evidence type="ECO:0000259" key="9">
    <source>
        <dbReference type="Pfam" id="PF02714"/>
    </source>
</evidence>
<feature type="region of interest" description="Disordered" evidence="7">
    <location>
        <begin position="724"/>
        <end position="745"/>
    </location>
</feature>
<keyword evidence="3" id="KW-0813">Transport</keyword>
<gene>
    <name evidence="13" type="ORF">BGZ96_001962</name>
</gene>
<keyword evidence="5 8" id="KW-1133">Transmembrane helix</keyword>
<evidence type="ECO:0000259" key="11">
    <source>
        <dbReference type="Pfam" id="PF13967"/>
    </source>
</evidence>
<feature type="transmembrane region" description="Helical" evidence="8">
    <location>
        <begin position="552"/>
        <end position="569"/>
    </location>
</feature>
<dbReference type="InterPro" id="IPR027815">
    <property type="entry name" value="CSC1/OSCA1-like_cyt"/>
</dbReference>
<feature type="transmembrane region" description="Helical" evidence="8">
    <location>
        <begin position="434"/>
        <end position="460"/>
    </location>
</feature>
<comment type="caution">
    <text evidence="13">The sequence shown here is derived from an EMBL/GenBank/DDBJ whole genome shotgun (WGS) entry which is preliminary data.</text>
</comment>
<accession>A0ABQ7K8J8</accession>
<feature type="transmembrane region" description="Helical" evidence="8">
    <location>
        <begin position="481"/>
        <end position="500"/>
    </location>
</feature>
<feature type="transmembrane region" description="Helical" evidence="8">
    <location>
        <begin position="590"/>
        <end position="623"/>
    </location>
</feature>
<evidence type="ECO:0000256" key="3">
    <source>
        <dbReference type="ARBA" id="ARBA00022448"/>
    </source>
</evidence>
<dbReference type="EMBL" id="JAAAIM010000135">
    <property type="protein sequence ID" value="KAG0293978.1"/>
    <property type="molecule type" value="Genomic_DNA"/>
</dbReference>
<evidence type="ECO:0000256" key="6">
    <source>
        <dbReference type="ARBA" id="ARBA00023136"/>
    </source>
</evidence>
<organism evidence="13 14">
    <name type="scientific">Linnemannia gamsii</name>
    <dbReference type="NCBI Taxonomy" id="64522"/>
    <lineage>
        <taxon>Eukaryota</taxon>
        <taxon>Fungi</taxon>
        <taxon>Fungi incertae sedis</taxon>
        <taxon>Mucoromycota</taxon>
        <taxon>Mortierellomycotina</taxon>
        <taxon>Mortierellomycetes</taxon>
        <taxon>Mortierellales</taxon>
        <taxon>Mortierellaceae</taxon>
        <taxon>Linnemannia</taxon>
    </lineage>
</organism>
<feature type="domain" description="CSC1/OSCA1-like 7TM region" evidence="9">
    <location>
        <begin position="387"/>
        <end position="667"/>
    </location>
</feature>
<feature type="transmembrane region" description="Helical" evidence="8">
    <location>
        <begin position="643"/>
        <end position="669"/>
    </location>
</feature>
<dbReference type="Pfam" id="PF02714">
    <property type="entry name" value="RSN1_7TM"/>
    <property type="match status" value="1"/>
</dbReference>
<feature type="domain" description="CSC1/OSCA1-like cytosolic" evidence="12">
    <location>
        <begin position="206"/>
        <end position="375"/>
    </location>
</feature>